<dbReference type="RefSeq" id="WP_133975183.1">
    <property type="nucleotide sequence ID" value="NZ_LS999521.1"/>
</dbReference>
<dbReference type="EMBL" id="LS999521">
    <property type="protein sequence ID" value="VAX45794.1"/>
    <property type="molecule type" value="Genomic_DNA"/>
</dbReference>
<dbReference type="SUPFAM" id="SSF56059">
    <property type="entry name" value="Glutathione synthetase ATP-binding domain-like"/>
    <property type="match status" value="1"/>
</dbReference>
<proteinExistence type="predicted"/>
<dbReference type="Proteomes" id="UP000294355">
    <property type="component" value="Chromosome"/>
</dbReference>
<dbReference type="Pfam" id="PF14398">
    <property type="entry name" value="ATPgrasp_YheCD"/>
    <property type="match status" value="1"/>
</dbReference>
<name>A0A446ZMP2_ACICA</name>
<dbReference type="AlphaFoldDB" id="A0A446ZMP2"/>
<sequence>MSIFGILKPAKNLTDVEEIFIIVAQSRGHEAYVFTAKDVCFETEKIVGKTILNGKVLEKEFNFPDVIQNRLAVKAEDKEIYLKLAEIIPFTSNRIGTKKNVDLKLKKIEDINEFLISVDDCKEFDDLSNAIQKYKKVILKPLSSNQGKGIFSVEFLGKKYIVKQLDKRYEFNKNELRNFFDKDIKNKGYSLSKYFNSSTNNSLNTVFRMQISRGAGGKWKLIKFFPYVNINKNIDITNGMQGALITTREKMFLEQFYPDSFEKINKSIKKIFEKFPLAFQKQYAWRLDSLGLDLGIDQEGNIAIFEVNAGPGIGFMAYPVAKAQVDYYEWLQENAKPPFKNNFLPINLR</sequence>
<organism evidence="1 2">
    <name type="scientific">Acinetobacter calcoaceticus</name>
    <dbReference type="NCBI Taxonomy" id="471"/>
    <lineage>
        <taxon>Bacteria</taxon>
        <taxon>Pseudomonadati</taxon>
        <taxon>Pseudomonadota</taxon>
        <taxon>Gammaproteobacteria</taxon>
        <taxon>Moraxellales</taxon>
        <taxon>Moraxellaceae</taxon>
        <taxon>Acinetobacter</taxon>
        <taxon>Acinetobacter calcoaceticus/baumannii complex</taxon>
    </lineage>
</organism>
<dbReference type="InterPro" id="IPR026838">
    <property type="entry name" value="YheC/D"/>
</dbReference>
<gene>
    <name evidence="1" type="primary">yheD</name>
    <name evidence="1" type="ORF">AC2117_03001</name>
</gene>
<dbReference type="OrthoDB" id="7869153at2"/>
<reference evidence="1 2" key="1">
    <citation type="submission" date="2018-08" db="EMBL/GenBank/DDBJ databases">
        <authorList>
            <person name="Gonzaga-Molto A."/>
        </authorList>
    </citation>
    <scope>NUCLEOTIDE SEQUENCE [LARGE SCALE GENOMIC DNA]</scope>
    <source>
        <strain evidence="1">Acinetobacter calcoaceticus str. 2117</strain>
    </source>
</reference>
<accession>A0A446ZMP2</accession>
<evidence type="ECO:0000313" key="2">
    <source>
        <dbReference type="Proteomes" id="UP000294355"/>
    </source>
</evidence>
<evidence type="ECO:0000313" key="1">
    <source>
        <dbReference type="EMBL" id="VAX45794.1"/>
    </source>
</evidence>
<protein>
    <submittedName>
        <fullName evidence="1">Endospore coat-associated protein YheD</fullName>
    </submittedName>
</protein>